<feature type="transmembrane region" description="Helical" evidence="2">
    <location>
        <begin position="119"/>
        <end position="139"/>
    </location>
</feature>
<dbReference type="InterPro" id="IPR008910">
    <property type="entry name" value="MSC_TM_helix"/>
</dbReference>
<feature type="transmembrane region" description="Helical" evidence="2">
    <location>
        <begin position="280"/>
        <end position="307"/>
    </location>
</feature>
<keyword evidence="2" id="KW-0472">Membrane</keyword>
<feature type="transmembrane region" description="Helical" evidence="2">
    <location>
        <begin position="93"/>
        <end position="113"/>
    </location>
</feature>
<dbReference type="PATRIC" id="fig|931277.6.peg.859"/>
<evidence type="ECO:0000313" key="3">
    <source>
        <dbReference type="EMBL" id="EMA47658.1"/>
    </source>
</evidence>
<dbReference type="STRING" id="931277.C448_04449"/>
<dbReference type="AlphaFoldDB" id="M0MQN7"/>
<feature type="compositionally biased region" description="Basic and acidic residues" evidence="1">
    <location>
        <begin position="342"/>
        <end position="354"/>
    </location>
</feature>
<dbReference type="Pfam" id="PF05552">
    <property type="entry name" value="MS_channel_1st_1"/>
    <property type="match status" value="3"/>
</dbReference>
<evidence type="ECO:0000256" key="1">
    <source>
        <dbReference type="SAM" id="MobiDB-lite"/>
    </source>
</evidence>
<name>M0MQN7_HALMO</name>
<keyword evidence="2" id="KW-1133">Transmembrane helix</keyword>
<feature type="region of interest" description="Disordered" evidence="1">
    <location>
        <begin position="326"/>
        <end position="367"/>
    </location>
</feature>
<evidence type="ECO:0008006" key="5">
    <source>
        <dbReference type="Google" id="ProtNLM"/>
    </source>
</evidence>
<dbReference type="EMBL" id="AOMC01000070">
    <property type="protein sequence ID" value="EMA47658.1"/>
    <property type="molecule type" value="Genomic_DNA"/>
</dbReference>
<dbReference type="eggNOG" id="arCOG01572">
    <property type="taxonomic scope" value="Archaea"/>
</dbReference>
<sequence>MNHAYTLESTVLQLQVPQFLQETVAGIIAFLPVLLSAIVVLLVGWIVGRLLGAVVTRVVEGIGLSEYTQGTPLEQDDRGDGGIAGALGKLVKYIVYFYAALAASDILGIAILSQLLSDIGTFLPVILSAVVVLVIGFVVGRIVGGIIADVVGGFNLGSYFHDTPLERVTRSAGGIGGIVGTLVEYYIYFLTLLTAAGILQIPALSRLLNDFAGFVPALIGGVAVLIVGALAAEFVEDVVASTDGSRLTDLVGLGVKLFVYYLAITIALDTMGFDATVLTTLFTSFVTAFFGALAVALALAIGIGLGWGSKDYVAENIDDWLSSARSSADDLTEEGGTTGTRGTDDRDTFDDDTRGGSGPSGTGDPDV</sequence>
<dbReference type="OrthoDB" id="214863at2157"/>
<gene>
    <name evidence="3" type="ORF">C448_04449</name>
</gene>
<evidence type="ECO:0000313" key="4">
    <source>
        <dbReference type="Proteomes" id="UP000011568"/>
    </source>
</evidence>
<feature type="transmembrane region" description="Helical" evidence="2">
    <location>
        <begin position="211"/>
        <end position="235"/>
    </location>
</feature>
<organism evidence="3 4">
    <name type="scientific">Halococcus morrhuae DSM 1307</name>
    <dbReference type="NCBI Taxonomy" id="931277"/>
    <lineage>
        <taxon>Archaea</taxon>
        <taxon>Methanobacteriati</taxon>
        <taxon>Methanobacteriota</taxon>
        <taxon>Stenosarchaea group</taxon>
        <taxon>Halobacteria</taxon>
        <taxon>Halobacteriales</taxon>
        <taxon>Halococcaceae</taxon>
        <taxon>Halococcus</taxon>
    </lineage>
</organism>
<keyword evidence="2" id="KW-0812">Transmembrane</keyword>
<reference evidence="3 4" key="1">
    <citation type="journal article" date="2014" name="PLoS Genet.">
        <title>Phylogenetically driven sequencing of extremely halophilic archaea reveals strategies for static and dynamic osmo-response.</title>
        <authorList>
            <person name="Becker E.A."/>
            <person name="Seitzer P.M."/>
            <person name="Tritt A."/>
            <person name="Larsen D."/>
            <person name="Krusor M."/>
            <person name="Yao A.I."/>
            <person name="Wu D."/>
            <person name="Madern D."/>
            <person name="Eisen J.A."/>
            <person name="Darling A.E."/>
            <person name="Facciotti M.T."/>
        </authorList>
    </citation>
    <scope>NUCLEOTIDE SEQUENCE [LARGE SCALE GENOMIC DNA]</scope>
    <source>
        <strain evidence="3 4">DSM 1307</strain>
    </source>
</reference>
<proteinExistence type="predicted"/>
<comment type="caution">
    <text evidence="3">The sequence shown here is derived from an EMBL/GenBank/DDBJ whole genome shotgun (WGS) entry which is preliminary data.</text>
</comment>
<feature type="transmembrane region" description="Helical" evidence="2">
    <location>
        <begin position="247"/>
        <end position="268"/>
    </location>
</feature>
<keyword evidence="4" id="KW-1185">Reference proteome</keyword>
<feature type="transmembrane region" description="Helical" evidence="2">
    <location>
        <begin position="24"/>
        <end position="47"/>
    </location>
</feature>
<protein>
    <recommendedName>
        <fullName evidence="5">TM helix repeat-containing protein</fullName>
    </recommendedName>
</protein>
<feature type="transmembrane region" description="Helical" evidence="2">
    <location>
        <begin position="185"/>
        <end position="205"/>
    </location>
</feature>
<accession>M0MQN7</accession>
<dbReference type="Proteomes" id="UP000011568">
    <property type="component" value="Unassembled WGS sequence"/>
</dbReference>
<evidence type="ECO:0000256" key="2">
    <source>
        <dbReference type="SAM" id="Phobius"/>
    </source>
</evidence>
<dbReference type="Gene3D" id="1.10.287.1260">
    <property type="match status" value="1"/>
</dbReference>